<gene>
    <name evidence="1" type="ORF">T11_9648</name>
</gene>
<organism evidence="1 2">
    <name type="scientific">Trichinella zimbabwensis</name>
    <dbReference type="NCBI Taxonomy" id="268475"/>
    <lineage>
        <taxon>Eukaryota</taxon>
        <taxon>Metazoa</taxon>
        <taxon>Ecdysozoa</taxon>
        <taxon>Nematoda</taxon>
        <taxon>Enoplea</taxon>
        <taxon>Dorylaimia</taxon>
        <taxon>Trichinellida</taxon>
        <taxon>Trichinellidae</taxon>
        <taxon>Trichinella</taxon>
    </lineage>
</organism>
<dbReference type="AlphaFoldDB" id="A0A0V1H8H8"/>
<name>A0A0V1H8H8_9BILA</name>
<protein>
    <submittedName>
        <fullName evidence="1">Uncharacterized protein</fullName>
    </submittedName>
</protein>
<dbReference type="EMBL" id="JYDP01000115">
    <property type="protein sequence ID" value="KRZ06658.1"/>
    <property type="molecule type" value="Genomic_DNA"/>
</dbReference>
<accession>A0A0V1H8H8</accession>
<evidence type="ECO:0000313" key="1">
    <source>
        <dbReference type="EMBL" id="KRZ06658.1"/>
    </source>
</evidence>
<reference evidence="1 2" key="1">
    <citation type="submission" date="2015-01" db="EMBL/GenBank/DDBJ databases">
        <title>Evolution of Trichinella species and genotypes.</title>
        <authorList>
            <person name="Korhonen P.K."/>
            <person name="Edoardo P."/>
            <person name="Giuseppe L.R."/>
            <person name="Gasser R.B."/>
        </authorList>
    </citation>
    <scope>NUCLEOTIDE SEQUENCE [LARGE SCALE GENOMIC DNA]</scope>
    <source>
        <strain evidence="1">ISS1029</strain>
    </source>
</reference>
<dbReference type="Proteomes" id="UP000055024">
    <property type="component" value="Unassembled WGS sequence"/>
</dbReference>
<proteinExistence type="predicted"/>
<evidence type="ECO:0000313" key="2">
    <source>
        <dbReference type="Proteomes" id="UP000055024"/>
    </source>
</evidence>
<keyword evidence="2" id="KW-1185">Reference proteome</keyword>
<comment type="caution">
    <text evidence="1">The sequence shown here is derived from an EMBL/GenBank/DDBJ whole genome shotgun (WGS) entry which is preliminary data.</text>
</comment>
<sequence length="168" mass="20050">MIPNKTTHDLLTPELCTGEPHFGGELHSRLRNPSNESVELLTTRSTDRPQAQELRLLTTARIFHYGTTEYVFFQMKYNLLFYAFGNISHFCFHTMFLRVQDELKRLWLHRCYTTTRDIRPMVECEILHREYFVQVLQYFTTFSIRNFIQITISPKKFTLLICCITLSR</sequence>